<keyword evidence="6" id="KW-1185">Reference proteome</keyword>
<evidence type="ECO:0000259" key="4">
    <source>
        <dbReference type="SMART" id="SM00962"/>
    </source>
</evidence>
<evidence type="ECO:0000259" key="3">
    <source>
        <dbReference type="SMART" id="SM00382"/>
    </source>
</evidence>
<dbReference type="KEGG" id="pfer:IRI77_02525"/>
<dbReference type="Gene3D" id="3.40.50.300">
    <property type="entry name" value="P-loop containing nucleotide triphosphate hydrolases"/>
    <property type="match status" value="1"/>
</dbReference>
<dbReference type="SMART" id="SM00382">
    <property type="entry name" value="AAA"/>
    <property type="match status" value="1"/>
</dbReference>
<evidence type="ECO:0000313" key="5">
    <source>
        <dbReference type="EMBL" id="QOY88855.1"/>
    </source>
</evidence>
<feature type="domain" description="AAA+ ATPase" evidence="3">
    <location>
        <begin position="241"/>
        <end position="381"/>
    </location>
</feature>
<evidence type="ECO:0008006" key="7">
    <source>
        <dbReference type="Google" id="ProtNLM"/>
    </source>
</evidence>
<dbReference type="AlphaFoldDB" id="A0A7S7SM94"/>
<evidence type="ECO:0000256" key="2">
    <source>
        <dbReference type="ARBA" id="ARBA00023134"/>
    </source>
</evidence>
<dbReference type="GO" id="GO:0006614">
    <property type="term" value="P:SRP-dependent cotranslational protein targeting to membrane"/>
    <property type="evidence" value="ECO:0007669"/>
    <property type="project" value="InterPro"/>
</dbReference>
<sequence>MKSKSFFADRVHDAMLAARAELGSDAVLLSSHRTPAEVRHLGEFEVVCGYTEKPAALELSAPPAARRTIPTVTVQDVPVVQERLAPVAPRQARPMATPLARNGRMALAGRAAKVEWRRIRRSLTEQGFPGAVATDITRAVYRRLTGEEAPDVEFELLIDPETARAQAQMHSELASILPLLDLESVAVLRNRAEAAEDAMAELEEQNVMDAPDAAAADEALAQELAHRLPMLRTGGQSVVPAGHVVALIGPAGAGKSLTAAKIAMTAIAERERPVRIVSVSGRAAGASARLAALAAILEVPFQSIESPEELGPSLTEQMEGELVIVDTPGFSRREEETTRRWARELSCSEIAHISLVLSATTKPADLFATARQFSLFHPDSLTFTHGDCTSEAGSCLALAISARMPVAYWSEGQEIPEDLGVPQADEFVRKTMPALSAAV</sequence>
<dbReference type="InterPro" id="IPR000897">
    <property type="entry name" value="SRP54_GTPase_dom"/>
</dbReference>
<dbReference type="Pfam" id="PF00448">
    <property type="entry name" value="SRP54"/>
    <property type="match status" value="1"/>
</dbReference>
<dbReference type="EMBL" id="CP063849">
    <property type="protein sequence ID" value="QOY88855.1"/>
    <property type="molecule type" value="Genomic_DNA"/>
</dbReference>
<gene>
    <name evidence="5" type="ORF">IRI77_02525</name>
</gene>
<evidence type="ECO:0000256" key="1">
    <source>
        <dbReference type="ARBA" id="ARBA00022741"/>
    </source>
</evidence>
<dbReference type="SMART" id="SM00962">
    <property type="entry name" value="SRP54"/>
    <property type="match status" value="1"/>
</dbReference>
<protein>
    <recommendedName>
        <fullName evidence="7">Flagella-associated GTP-binding protein</fullName>
    </recommendedName>
</protein>
<reference evidence="5 6" key="1">
    <citation type="submission" date="2020-10" db="EMBL/GenBank/DDBJ databases">
        <title>Complete genome sequence of Paludibaculum fermentans P105T, a facultatively anaerobic acidobacterium capable of dissimilatory Fe(III) reduction.</title>
        <authorList>
            <person name="Dedysh S.N."/>
            <person name="Beletsky A.V."/>
            <person name="Kulichevskaya I.S."/>
            <person name="Mardanov A.V."/>
            <person name="Ravin N.V."/>
        </authorList>
    </citation>
    <scope>NUCLEOTIDE SEQUENCE [LARGE SCALE GENOMIC DNA]</scope>
    <source>
        <strain evidence="5 6">P105</strain>
    </source>
</reference>
<dbReference type="InterPro" id="IPR003593">
    <property type="entry name" value="AAA+_ATPase"/>
</dbReference>
<accession>A0A7S7SM94</accession>
<keyword evidence="2" id="KW-0342">GTP-binding</keyword>
<keyword evidence="1" id="KW-0547">Nucleotide-binding</keyword>
<dbReference type="Gene3D" id="1.20.120.1380">
    <property type="entry name" value="Flagellar FlhF biosynthesis protein, N domain"/>
    <property type="match status" value="1"/>
</dbReference>
<organism evidence="5 6">
    <name type="scientific">Paludibaculum fermentans</name>
    <dbReference type="NCBI Taxonomy" id="1473598"/>
    <lineage>
        <taxon>Bacteria</taxon>
        <taxon>Pseudomonadati</taxon>
        <taxon>Acidobacteriota</taxon>
        <taxon>Terriglobia</taxon>
        <taxon>Bryobacterales</taxon>
        <taxon>Bryobacteraceae</taxon>
        <taxon>Paludibaculum</taxon>
    </lineage>
</organism>
<feature type="domain" description="SRP54-type proteins GTP-binding" evidence="4">
    <location>
        <begin position="242"/>
        <end position="433"/>
    </location>
</feature>
<dbReference type="InterPro" id="IPR027417">
    <property type="entry name" value="P-loop_NTPase"/>
</dbReference>
<dbReference type="Proteomes" id="UP000593892">
    <property type="component" value="Chromosome"/>
</dbReference>
<proteinExistence type="predicted"/>
<dbReference type="RefSeq" id="WP_194450518.1">
    <property type="nucleotide sequence ID" value="NZ_CP063849.1"/>
</dbReference>
<evidence type="ECO:0000313" key="6">
    <source>
        <dbReference type="Proteomes" id="UP000593892"/>
    </source>
</evidence>
<dbReference type="GO" id="GO:0005525">
    <property type="term" value="F:GTP binding"/>
    <property type="evidence" value="ECO:0007669"/>
    <property type="project" value="UniProtKB-KW"/>
</dbReference>
<name>A0A7S7SM94_PALFE</name>
<dbReference type="SUPFAM" id="SSF52540">
    <property type="entry name" value="P-loop containing nucleoside triphosphate hydrolases"/>
    <property type="match status" value="1"/>
</dbReference>